<dbReference type="InterPro" id="IPR005094">
    <property type="entry name" value="Endonuclease_MobA/VirD2"/>
</dbReference>
<feature type="domain" description="MobA/VirD2-like nuclease" evidence="2">
    <location>
        <begin position="27"/>
        <end position="161"/>
    </location>
</feature>
<dbReference type="RefSeq" id="WP_058351248.1">
    <property type="nucleotide sequence ID" value="NZ_CABMMD010000002.1"/>
</dbReference>
<evidence type="ECO:0000256" key="1">
    <source>
        <dbReference type="SAM" id="MobiDB-lite"/>
    </source>
</evidence>
<dbReference type="Pfam" id="PF03432">
    <property type="entry name" value="Relaxase"/>
    <property type="match status" value="1"/>
</dbReference>
<dbReference type="OrthoDB" id="9763513at2"/>
<name>A0A0V8QIZ6_9FIRM</name>
<evidence type="ECO:0000313" key="4">
    <source>
        <dbReference type="Proteomes" id="UP000054874"/>
    </source>
</evidence>
<protein>
    <submittedName>
        <fullName evidence="3">Relaxase</fullName>
    </submittedName>
</protein>
<evidence type="ECO:0000313" key="3">
    <source>
        <dbReference type="EMBL" id="KSV60532.1"/>
    </source>
</evidence>
<dbReference type="AlphaFoldDB" id="A0A0V8QIZ6"/>
<proteinExistence type="predicted"/>
<feature type="compositionally biased region" description="Basic and acidic residues" evidence="1">
    <location>
        <begin position="259"/>
        <end position="276"/>
    </location>
</feature>
<gene>
    <name evidence="3" type="ORF">ASU35_04985</name>
</gene>
<organism evidence="3 4">
    <name type="scientific">Acetivibrio ethanolgignens</name>
    <dbReference type="NCBI Taxonomy" id="290052"/>
    <lineage>
        <taxon>Bacteria</taxon>
        <taxon>Bacillati</taxon>
        <taxon>Bacillota</taxon>
        <taxon>Clostridia</taxon>
        <taxon>Eubacteriales</taxon>
        <taxon>Oscillospiraceae</taxon>
        <taxon>Acetivibrio</taxon>
    </lineage>
</organism>
<dbReference type="Proteomes" id="UP000054874">
    <property type="component" value="Unassembled WGS sequence"/>
</dbReference>
<evidence type="ECO:0000259" key="2">
    <source>
        <dbReference type="Pfam" id="PF03432"/>
    </source>
</evidence>
<feature type="region of interest" description="Disordered" evidence="1">
    <location>
        <begin position="254"/>
        <end position="276"/>
    </location>
</feature>
<accession>A0A0V8QIZ6</accession>
<dbReference type="EMBL" id="LNAM01000002">
    <property type="protein sequence ID" value="KSV60532.1"/>
    <property type="molecule type" value="Genomic_DNA"/>
</dbReference>
<reference evidence="3 4" key="1">
    <citation type="submission" date="2015-11" db="EMBL/GenBank/DDBJ databases">
        <title>Butyribacter intestini gen. nov., sp. nov., a butyric acid-producing bacterium of the family Lachnospiraceae isolated from the human faeces.</title>
        <authorList>
            <person name="Zou Y."/>
            <person name="Xue W."/>
            <person name="Luo G."/>
            <person name="Lv M."/>
        </authorList>
    </citation>
    <scope>NUCLEOTIDE SEQUENCE [LARGE SCALE GENOMIC DNA]</scope>
    <source>
        <strain evidence="3 4">ACET-33324</strain>
    </source>
</reference>
<keyword evidence="4" id="KW-1185">Reference proteome</keyword>
<dbReference type="STRING" id="290052.ASU35_04985"/>
<sequence>MAATKLIAMHQNKGRSVMQCLKDRTDYAKNGEKTEDGKYISSYKCQPDFVDWEFAQSKIDYLKKTWRQPKGDVIAYQIRQSFKPGEITPEEANEVGYETGMRFTKGKHAFIVATHVDRAHIHNHIIFNSTNLDCDRKFRDFWFSGIALQRLSDIICLEHGLSIIPKTKPSERQRRTKYPERVSMRDIIREDILKCLDQKPADFEELLKLLQAEGYEIKRGKHTAICGKEQKRFIRFRSLGEDFSEEHLKKVIAGEAELPENKTESREPKQPPREKRKFDLVVDIQEKMAQGKNGGYIRWAKKYNVKQFAESILFLQQHDIHDKETLDALVEGSAARYHELMKIIKDAETKMAENKVLKTHIINYSKTRDTYVAYRKSGYSKKFFEAHREEITLHKAAKEAFSNLPDGKIPKVKDLNEEFARLLSEKKAAYSEYKKIKKEMRDYQIAKQNVESFYAAQKTWDQEEDLKKKRQQQR</sequence>
<comment type="caution">
    <text evidence="3">The sequence shown here is derived from an EMBL/GenBank/DDBJ whole genome shotgun (WGS) entry which is preliminary data.</text>
</comment>